<dbReference type="OrthoDB" id="10055366at2759"/>
<name>A0A6G0X229_APHCR</name>
<evidence type="ECO:0000313" key="1">
    <source>
        <dbReference type="EMBL" id="KAF0733942.1"/>
    </source>
</evidence>
<comment type="caution">
    <text evidence="1">The sequence shown here is derived from an EMBL/GenBank/DDBJ whole genome shotgun (WGS) entry which is preliminary data.</text>
</comment>
<accession>A0A6G0X229</accession>
<sequence>MSSAALHVFIKSNRGGVLNILGLVKENETEQISANQLDDIHVDKFNFSSTEYTTDDDTDNLPRKHITMTLSPEEWKAIEPITSIYHHHNRARKYLTLPKSGWSHIIAEHFWEYTYLQCCLVFKRAKVHEVGQNYVTIVEREEEAVRLMNQGDHEPPIIPSGNKLRVAKAKEIAMNQRHSDYITAVKMMKSENTYKNCIYDIGLDPFYVHFYVPETLHLYRAYCKTTPHPSIIVDATGSIIKQFSKLGLEKTRAISKFVRSASQYTIHCLSRRSQVRGFRFKSRNKIPECSMISEGHDNTIVYNWLSWWLNNDVPSPKETCCDMSIALLSALVRSFTQYTTLNDYIGVCAQLILGTISRDSNLLPRCYICVDVAHFIKKLTKWSCFTTAQRRVKEVYLRAICHIIKSQSFTEIRSILLSIFIVASNETDQMNNLTGRPTPCQTHKDKLLEAASSGFVHLEDDFNNLLNNSTSEVVPNMPNISASDLNYTGLEEQNSQFTAWVENIYEESKNYLEDGTGLNPLVLPSIIPFLIKSIKMLPLWSGIMIPIFRYGTPTKSSAAVESMFHKTKNIVFKDINLPTTLETFLERRVVSLKGSALLNNYEELSEKNEGHSSSLISNISQFNVIYDDENNIPLLSCGRNKKQLTQINCPDPNSSNKIHAIRITSKVKCPLRSSGRIPEISGMHKCNTCGIPVHTIEGCSYYYDDEDTVRVCSDCFKGSMNTNHSNSFSANNTLSKIVDSTTEDYIVIVEQSRLTLNTEQNFNNTNKSQNQINKIDMNDDIINENIATENWNRVDDLKALSLKKYGSIVLSNTCAFDIAVFLLMVAFCDSEKYFTSLSSTHEDYKFIEFIKKTLSKGVTVNTYRQRARIIIETQKPTSTPLKYGQNLIKCDTTFGNLLKCMLPKCPTVIDRSSCSNDQCNKNQYAYAYLTYIFYENFDTLQDYINTRVNQSKNKCKNKLCNGTVTLTPELSK</sequence>
<organism evidence="1 2">
    <name type="scientific">Aphis craccivora</name>
    <name type="common">Cowpea aphid</name>
    <dbReference type="NCBI Taxonomy" id="307492"/>
    <lineage>
        <taxon>Eukaryota</taxon>
        <taxon>Metazoa</taxon>
        <taxon>Ecdysozoa</taxon>
        <taxon>Arthropoda</taxon>
        <taxon>Hexapoda</taxon>
        <taxon>Insecta</taxon>
        <taxon>Pterygota</taxon>
        <taxon>Neoptera</taxon>
        <taxon>Paraneoptera</taxon>
        <taxon>Hemiptera</taxon>
        <taxon>Sternorrhyncha</taxon>
        <taxon>Aphidomorpha</taxon>
        <taxon>Aphidoidea</taxon>
        <taxon>Aphididae</taxon>
        <taxon>Aphidini</taxon>
        <taxon>Aphis</taxon>
        <taxon>Aphis</taxon>
    </lineage>
</organism>
<protein>
    <submittedName>
        <fullName evidence="1">Uncharacterized protein</fullName>
    </submittedName>
</protein>
<proteinExistence type="predicted"/>
<dbReference type="AlphaFoldDB" id="A0A6G0X229"/>
<reference evidence="1 2" key="1">
    <citation type="submission" date="2019-08" db="EMBL/GenBank/DDBJ databases">
        <title>Whole genome of Aphis craccivora.</title>
        <authorList>
            <person name="Voronova N.V."/>
            <person name="Shulinski R.S."/>
            <person name="Bandarenka Y.V."/>
            <person name="Zhorov D.G."/>
            <person name="Warner D."/>
        </authorList>
    </citation>
    <scope>NUCLEOTIDE SEQUENCE [LARGE SCALE GENOMIC DNA]</scope>
    <source>
        <strain evidence="1">180601</strain>
        <tissue evidence="1">Whole Body</tissue>
    </source>
</reference>
<feature type="non-terminal residue" evidence="1">
    <location>
        <position position="972"/>
    </location>
</feature>
<keyword evidence="2" id="KW-1185">Reference proteome</keyword>
<dbReference type="Proteomes" id="UP000478052">
    <property type="component" value="Unassembled WGS sequence"/>
</dbReference>
<evidence type="ECO:0000313" key="2">
    <source>
        <dbReference type="Proteomes" id="UP000478052"/>
    </source>
</evidence>
<dbReference type="EMBL" id="VUJU01008220">
    <property type="protein sequence ID" value="KAF0733942.1"/>
    <property type="molecule type" value="Genomic_DNA"/>
</dbReference>
<gene>
    <name evidence="1" type="ORF">FWK35_00032365</name>
</gene>